<dbReference type="InterPro" id="IPR001932">
    <property type="entry name" value="PPM-type_phosphatase-like_dom"/>
</dbReference>
<feature type="transmembrane region" description="Helical" evidence="2">
    <location>
        <begin position="264"/>
        <end position="288"/>
    </location>
</feature>
<evidence type="ECO:0000313" key="4">
    <source>
        <dbReference type="EMBL" id="GGF89235.1"/>
    </source>
</evidence>
<reference evidence="4" key="2">
    <citation type="submission" date="2020-09" db="EMBL/GenBank/DDBJ databases">
        <authorList>
            <person name="Sun Q."/>
            <person name="Sedlacek I."/>
        </authorList>
    </citation>
    <scope>NUCLEOTIDE SEQUENCE</scope>
    <source>
        <strain evidence="4">CCM 7897</strain>
    </source>
</reference>
<reference evidence="4" key="1">
    <citation type="journal article" date="2014" name="Int. J. Syst. Evol. Microbiol.">
        <title>Complete genome sequence of Corynebacterium casei LMG S-19264T (=DSM 44701T), isolated from a smear-ripened cheese.</title>
        <authorList>
            <consortium name="US DOE Joint Genome Institute (JGI-PGF)"/>
            <person name="Walter F."/>
            <person name="Albersmeier A."/>
            <person name="Kalinowski J."/>
            <person name="Ruckert C."/>
        </authorList>
    </citation>
    <scope>NUCLEOTIDE SEQUENCE</scope>
    <source>
        <strain evidence="4">CCM 7897</strain>
    </source>
</reference>
<accession>A0A917FL51</accession>
<comment type="caution">
    <text evidence="4">The sequence shown here is derived from an EMBL/GenBank/DDBJ whole genome shotgun (WGS) entry which is preliminary data.</text>
</comment>
<feature type="domain" description="HAMP" evidence="3">
    <location>
        <begin position="285"/>
        <end position="337"/>
    </location>
</feature>
<proteinExistence type="predicted"/>
<dbReference type="Proteomes" id="UP000606044">
    <property type="component" value="Unassembled WGS sequence"/>
</dbReference>
<evidence type="ECO:0000259" key="3">
    <source>
        <dbReference type="PROSITE" id="PS50885"/>
    </source>
</evidence>
<dbReference type="RefSeq" id="WP_188584219.1">
    <property type="nucleotide sequence ID" value="NZ_BMCT01000014.1"/>
</dbReference>
<dbReference type="GO" id="GO:0016791">
    <property type="term" value="F:phosphatase activity"/>
    <property type="evidence" value="ECO:0007669"/>
    <property type="project" value="TreeGrafter"/>
</dbReference>
<dbReference type="CDD" id="cd06225">
    <property type="entry name" value="HAMP"/>
    <property type="match status" value="1"/>
</dbReference>
<feature type="transmembrane region" description="Helical" evidence="2">
    <location>
        <begin position="6"/>
        <end position="28"/>
    </location>
</feature>
<dbReference type="SMART" id="SM00331">
    <property type="entry name" value="PP2C_SIG"/>
    <property type="match status" value="1"/>
</dbReference>
<dbReference type="InterPro" id="IPR052016">
    <property type="entry name" value="Bact_Sigma-Reg"/>
</dbReference>
<evidence type="ECO:0000256" key="1">
    <source>
        <dbReference type="ARBA" id="ARBA00022801"/>
    </source>
</evidence>
<dbReference type="PROSITE" id="PS50885">
    <property type="entry name" value="HAMP"/>
    <property type="match status" value="1"/>
</dbReference>
<dbReference type="EMBL" id="BMCT01000014">
    <property type="protein sequence ID" value="GGF89235.1"/>
    <property type="molecule type" value="Genomic_DNA"/>
</dbReference>
<dbReference type="Pfam" id="PF00672">
    <property type="entry name" value="HAMP"/>
    <property type="match status" value="1"/>
</dbReference>
<dbReference type="Pfam" id="PF07228">
    <property type="entry name" value="SpoIIE"/>
    <property type="match status" value="1"/>
</dbReference>
<keyword evidence="1" id="KW-0378">Hydrolase</keyword>
<dbReference type="Gene3D" id="3.60.40.10">
    <property type="entry name" value="PPM-type phosphatase domain"/>
    <property type="match status" value="1"/>
</dbReference>
<dbReference type="InterPro" id="IPR003660">
    <property type="entry name" value="HAMP_dom"/>
</dbReference>
<protein>
    <recommendedName>
        <fullName evidence="3">HAMP domain-containing protein</fullName>
    </recommendedName>
</protein>
<keyword evidence="2" id="KW-0812">Transmembrane</keyword>
<dbReference type="SMART" id="SM00304">
    <property type="entry name" value="HAMP"/>
    <property type="match status" value="1"/>
</dbReference>
<keyword evidence="2" id="KW-0472">Membrane</keyword>
<keyword evidence="2" id="KW-1133">Transmembrane helix</keyword>
<dbReference type="GO" id="GO:0007165">
    <property type="term" value="P:signal transduction"/>
    <property type="evidence" value="ECO:0007669"/>
    <property type="project" value="InterPro"/>
</dbReference>
<evidence type="ECO:0000313" key="5">
    <source>
        <dbReference type="Proteomes" id="UP000606044"/>
    </source>
</evidence>
<name>A0A917FL51_9HYPH</name>
<keyword evidence="5" id="KW-1185">Reference proteome</keyword>
<gene>
    <name evidence="4" type="ORF">GCM10007301_56440</name>
</gene>
<dbReference type="SUPFAM" id="SSF81606">
    <property type="entry name" value="PP2C-like"/>
    <property type="match status" value="1"/>
</dbReference>
<evidence type="ECO:0000256" key="2">
    <source>
        <dbReference type="SAM" id="Phobius"/>
    </source>
</evidence>
<dbReference type="GO" id="GO:0016020">
    <property type="term" value="C:membrane"/>
    <property type="evidence" value="ECO:0007669"/>
    <property type="project" value="InterPro"/>
</dbReference>
<organism evidence="4 5">
    <name type="scientific">Azorhizobium oxalatiphilum</name>
    <dbReference type="NCBI Taxonomy" id="980631"/>
    <lineage>
        <taxon>Bacteria</taxon>
        <taxon>Pseudomonadati</taxon>
        <taxon>Pseudomonadota</taxon>
        <taxon>Alphaproteobacteria</taxon>
        <taxon>Hyphomicrobiales</taxon>
        <taxon>Xanthobacteraceae</taxon>
        <taxon>Azorhizobium</taxon>
    </lineage>
</organism>
<dbReference type="AlphaFoldDB" id="A0A917FL51"/>
<dbReference type="SUPFAM" id="SSF158472">
    <property type="entry name" value="HAMP domain-like"/>
    <property type="match status" value="1"/>
</dbReference>
<dbReference type="InterPro" id="IPR036457">
    <property type="entry name" value="PPM-type-like_dom_sf"/>
</dbReference>
<dbReference type="Gene3D" id="6.10.340.10">
    <property type="match status" value="1"/>
</dbReference>
<dbReference type="PANTHER" id="PTHR43156">
    <property type="entry name" value="STAGE II SPORULATION PROTEIN E-RELATED"/>
    <property type="match status" value="1"/>
</dbReference>
<sequence length="678" mass="73274">MQLRTRITLLVAAGFLLLLCCFAGLLVVRERMEEERLSNVVILGQTALWREIVAVQASALEKSLDALAAAGALPENDRPAIANALARLDIFASGLPAVFEVVAEDREVLASRGVPSGRGLLDADSMDRVFVGERISGLRQVSSNQVLVVAARRIAFADGQAGVAILGLDANAAVRGFATSIGATASLVTLRGVLATTTNADLWRAANLTISPRQPLRDTLALDGRIYGVTSIPVPDVSGSTVGALVSLVDNTEAMAKARTIRHWGIAIGIGLAVLGIAGLNMFLWYSFRPLERAIDVLQALSRGDTSVTLESQGRDEIGRIAGAVVAFRASVQALAESRRQRERVRRRQEVVISAELQALADAIDPTDREEVLALLNTDSGAGEDELRRVARVLHDLSRRIVEQHTRLSAMVVELREALVTKTKLAGLQQELEIAAQVQLAILPKAFPPNPRVAIHGHMTPAREVGGDFYDYFLIDENTLGFVVADVSGKGVPAALFMAISRTLLRSTALFERSPATSVRRLNDLLAQENEQMLFVTLFYGVIDLESGKVSYVNAGHNLPYMITQANEVSIVPATRGMAVAVMEGFVYAEGELTLSPGDAIFLYTDGVTEAFDIDEEVYGDARLADLLKQGAAEWSVTDTPERVLESIRKFERGAPQADDITCLTLRYFGGSSRRHKN</sequence>
<dbReference type="PANTHER" id="PTHR43156:SF2">
    <property type="entry name" value="STAGE II SPORULATION PROTEIN E"/>
    <property type="match status" value="1"/>
</dbReference>